<dbReference type="AlphaFoldDB" id="A0ABD1D416"/>
<dbReference type="PANTHER" id="PTHR20997:SF2">
    <property type="entry name" value="EG:BACR42I17.2 PROTEIN-RELATED"/>
    <property type="match status" value="1"/>
</dbReference>
<dbReference type="PANTHER" id="PTHR20997">
    <property type="entry name" value="EG:BACR42I17.2 PROTEIN-RELATED"/>
    <property type="match status" value="1"/>
</dbReference>
<feature type="signal peptide" evidence="1">
    <location>
        <begin position="1"/>
        <end position="15"/>
    </location>
</feature>
<dbReference type="Proteomes" id="UP001562425">
    <property type="component" value="Unassembled WGS sequence"/>
</dbReference>
<accession>A0ABD1D416</accession>
<protein>
    <submittedName>
        <fullName evidence="2">Uncharacterized protein</fullName>
    </submittedName>
</protein>
<dbReference type="Pfam" id="PF07165">
    <property type="entry name" value="DUF1397"/>
    <property type="match status" value="1"/>
</dbReference>
<feature type="chain" id="PRO_5044889956" evidence="1">
    <location>
        <begin position="16"/>
        <end position="240"/>
    </location>
</feature>
<comment type="caution">
    <text evidence="2">The sequence shown here is derived from an EMBL/GenBank/DDBJ whole genome shotgun (WGS) entry which is preliminary data.</text>
</comment>
<keyword evidence="1" id="KW-0732">Signal</keyword>
<evidence type="ECO:0000313" key="3">
    <source>
        <dbReference type="Proteomes" id="UP001562425"/>
    </source>
</evidence>
<evidence type="ECO:0000313" key="2">
    <source>
        <dbReference type="EMBL" id="KAL1392856.1"/>
    </source>
</evidence>
<dbReference type="InterPro" id="IPR009832">
    <property type="entry name" value="DUF1397"/>
</dbReference>
<dbReference type="EMBL" id="JBEHCU010007744">
    <property type="protein sequence ID" value="KAL1392856.1"/>
    <property type="molecule type" value="Genomic_DNA"/>
</dbReference>
<reference evidence="2 3" key="1">
    <citation type="submission" date="2024-05" db="EMBL/GenBank/DDBJ databases">
        <title>Culex pipiens pipiens assembly and annotation.</title>
        <authorList>
            <person name="Alout H."/>
            <person name="Durand T."/>
        </authorList>
    </citation>
    <scope>NUCLEOTIDE SEQUENCE [LARGE SCALE GENOMIC DNA]</scope>
    <source>
        <strain evidence="2">HA-2024</strain>
        <tissue evidence="2">Whole body</tissue>
    </source>
</reference>
<organism evidence="2 3">
    <name type="scientific">Culex pipiens pipiens</name>
    <name type="common">Northern house mosquito</name>
    <dbReference type="NCBI Taxonomy" id="38569"/>
    <lineage>
        <taxon>Eukaryota</taxon>
        <taxon>Metazoa</taxon>
        <taxon>Ecdysozoa</taxon>
        <taxon>Arthropoda</taxon>
        <taxon>Hexapoda</taxon>
        <taxon>Insecta</taxon>
        <taxon>Pterygota</taxon>
        <taxon>Neoptera</taxon>
        <taxon>Endopterygota</taxon>
        <taxon>Diptera</taxon>
        <taxon>Nematocera</taxon>
        <taxon>Culicoidea</taxon>
        <taxon>Culicidae</taxon>
        <taxon>Culicinae</taxon>
        <taxon>Culicini</taxon>
        <taxon>Culex</taxon>
        <taxon>Culex</taxon>
    </lineage>
</organism>
<proteinExistence type="predicted"/>
<sequence>MLLILLVGFISASTAQDSDESDSSVDYEELAKYLDLLEPSCLRLTGSNKTYAQLVINSVYVPLYLSSKLDVAVFQRDLKTLDESNRAMFFPKYCRQLHTSLSVLEPVTTELRKCLDPEEVELLDILIDMLPEAINLACKDNGQIFFMDDSSKCLDKFAGFVKKCAAKVSKTTKAVDLSNYGPKQCKELAEVRECFEQKTAGCKGPRLTDIFDLFYRPIVKATPCKITLAERASESKSNAI</sequence>
<name>A0ABD1D416_CULPP</name>
<gene>
    <name evidence="2" type="ORF">pipiens_012173</name>
</gene>
<evidence type="ECO:0000256" key="1">
    <source>
        <dbReference type="SAM" id="SignalP"/>
    </source>
</evidence>
<keyword evidence="3" id="KW-1185">Reference proteome</keyword>